<gene>
    <name evidence="1" type="ORF">WJX72_004930</name>
</gene>
<dbReference type="AlphaFoldDB" id="A0AAW1R655"/>
<reference evidence="1 2" key="1">
    <citation type="journal article" date="2024" name="Nat. Commun.">
        <title>Phylogenomics reveals the evolutionary origins of lichenization in chlorophyte algae.</title>
        <authorList>
            <person name="Puginier C."/>
            <person name="Libourel C."/>
            <person name="Otte J."/>
            <person name="Skaloud P."/>
            <person name="Haon M."/>
            <person name="Grisel S."/>
            <person name="Petersen M."/>
            <person name="Berrin J.G."/>
            <person name="Delaux P.M."/>
            <person name="Dal Grande F."/>
            <person name="Keller J."/>
        </authorList>
    </citation>
    <scope>NUCLEOTIDE SEQUENCE [LARGE SCALE GENOMIC DNA]</scope>
    <source>
        <strain evidence="1 2">SAG 2043</strain>
    </source>
</reference>
<evidence type="ECO:0000313" key="2">
    <source>
        <dbReference type="Proteomes" id="UP001489004"/>
    </source>
</evidence>
<proteinExistence type="predicted"/>
<dbReference type="EMBL" id="JALJOR010000001">
    <property type="protein sequence ID" value="KAK9829282.1"/>
    <property type="molecule type" value="Genomic_DNA"/>
</dbReference>
<evidence type="ECO:0000313" key="1">
    <source>
        <dbReference type="EMBL" id="KAK9829282.1"/>
    </source>
</evidence>
<name>A0AAW1R655_9CHLO</name>
<organism evidence="1 2">
    <name type="scientific">[Myrmecia] bisecta</name>
    <dbReference type="NCBI Taxonomy" id="41462"/>
    <lineage>
        <taxon>Eukaryota</taxon>
        <taxon>Viridiplantae</taxon>
        <taxon>Chlorophyta</taxon>
        <taxon>core chlorophytes</taxon>
        <taxon>Trebouxiophyceae</taxon>
        <taxon>Trebouxiales</taxon>
        <taxon>Trebouxiaceae</taxon>
        <taxon>Myrmecia</taxon>
    </lineage>
</organism>
<accession>A0AAW1R655</accession>
<dbReference type="Proteomes" id="UP001489004">
    <property type="component" value="Unassembled WGS sequence"/>
</dbReference>
<protein>
    <submittedName>
        <fullName evidence="1">Uncharacterized protein</fullName>
    </submittedName>
</protein>
<sequence>MPSGLGQDFQFDTKTGTHGNWVSQKFDADLTYFIPNANHFQAYVNSQHNAARREEARRAGQKSMRAWLDEIKVDAPVPGSNAFTLNREDTQNMITQNLPSDPNRALYLLSNMRNKQIRGVYDPESLYTYLYVGNKKVSPHTQLPVKTGNVRRLPAQIATQLRTSDPKRRRLA</sequence>
<comment type="caution">
    <text evidence="1">The sequence shown here is derived from an EMBL/GenBank/DDBJ whole genome shotgun (WGS) entry which is preliminary data.</text>
</comment>
<keyword evidence="2" id="KW-1185">Reference proteome</keyword>